<dbReference type="Pfam" id="PF11547">
    <property type="entry name" value="E3_UbLigase_EDD"/>
    <property type="match status" value="1"/>
</dbReference>
<evidence type="ECO:0000313" key="3">
    <source>
        <dbReference type="EMBL" id="KAK2167028.1"/>
    </source>
</evidence>
<feature type="region of interest" description="Disordered" evidence="1">
    <location>
        <begin position="134"/>
        <end position="169"/>
    </location>
</feature>
<evidence type="ECO:0000259" key="2">
    <source>
        <dbReference type="Pfam" id="PF11547"/>
    </source>
</evidence>
<feature type="domain" description="E3 ubiquitin-protein ligase UBR5 ubiquitin-associated" evidence="2">
    <location>
        <begin position="200"/>
        <end position="229"/>
    </location>
</feature>
<dbReference type="InterPro" id="IPR009091">
    <property type="entry name" value="RCC1/BLIP-II"/>
</dbReference>
<evidence type="ECO:0000256" key="1">
    <source>
        <dbReference type="SAM" id="MobiDB-lite"/>
    </source>
</evidence>
<organism evidence="3 4">
    <name type="scientific">Paralvinella palmiformis</name>
    <dbReference type="NCBI Taxonomy" id="53620"/>
    <lineage>
        <taxon>Eukaryota</taxon>
        <taxon>Metazoa</taxon>
        <taxon>Spiralia</taxon>
        <taxon>Lophotrochozoa</taxon>
        <taxon>Annelida</taxon>
        <taxon>Polychaeta</taxon>
        <taxon>Sedentaria</taxon>
        <taxon>Canalipalpata</taxon>
        <taxon>Terebellida</taxon>
        <taxon>Terebelliformia</taxon>
        <taxon>Alvinellidae</taxon>
        <taxon>Paralvinella</taxon>
    </lineage>
</organism>
<evidence type="ECO:0000313" key="4">
    <source>
        <dbReference type="Proteomes" id="UP001208570"/>
    </source>
</evidence>
<dbReference type="GO" id="GO:0090263">
    <property type="term" value="P:positive regulation of canonical Wnt signaling pathway"/>
    <property type="evidence" value="ECO:0007669"/>
    <property type="project" value="TreeGrafter"/>
</dbReference>
<dbReference type="PANTHER" id="PTHR46276:SF1">
    <property type="entry name" value="E3 UBIQUITIN-PROTEIN LIGASE UBR5"/>
    <property type="match status" value="1"/>
</dbReference>
<dbReference type="AlphaFoldDB" id="A0AAD9K8I0"/>
<gene>
    <name evidence="3" type="ORF">LSH36_32g04006</name>
</gene>
<sequence>MSSLHFVVHPLPGTEDQLNDRLKDISERISHYGYSCPSALHPLRGHTIQNIAVGPNHIALLLEDGRVCRLSYSVLTERLDLTKSEPKPTSKEKSAKLERNSRGIRIVDSPLILVRGEELGSDAVIGRFSLGSTSAGNGAAARNNNTTAAPTSTTGSTPSRAPQRQRGSRVMRCVGRGRGTGVIVGNVPGRGSLLPSSALPVPDELINQCQVVLQGKSRSLIIRELQRTRILSHCLMLAYTLSIQALLWMQMLYLMKICLGILRSELEQAPDHELQDGNCARFSHIAAMHSELVAININGQLCQWKWFDPEPFSMNENPVILHPKASSLALAQEKIIGLVACSVRASVWAESGKVATWVDDSLNIVCAKLEHPAQMFAEFQTDRIVSLHVCSLYTCARLESGNLYWWGVMPFGQRKKVVEKARSRGRRAAKNTASEIVAGMQVCLRSCPIYHVGAVGFTTIDGIPKVGQLMESAWTLNDTRRFKIKTSFIEPKPELKPEKRKKQPTPVKEVEKKDEEEWSLKDVIFTEDIRTVPVGRVLKVDGAYAAVRFPGKDGSSTEDPATLFQDCRLLRKDDLVIVRGSTAPKIPDCFQKTPKKINLPESGKILTVAVDSQGIHMVCVVGTHFKYFIYDLSTSKMEQSSMFPTDTIAFLGQSERKVKLHNAGENSPVILCDGNSTIYPLGKDCLDGIRDPRWLDLPPLHSLGMAIQSLPNVAPNSKNKTAVIVMAVETQALSVHILRHDLERVKAILAAAEGESDNKLKRLLQEHTDGNRNIFHTAVTICIPSTNKDTETELQAVVKHRSQIAWTDIPVQK</sequence>
<dbReference type="GO" id="GO:0005634">
    <property type="term" value="C:nucleus"/>
    <property type="evidence" value="ECO:0007669"/>
    <property type="project" value="TreeGrafter"/>
</dbReference>
<keyword evidence="4" id="KW-1185">Reference proteome</keyword>
<dbReference type="Gene3D" id="1.10.8.10">
    <property type="entry name" value="DNA helicase RuvA subunit, C-terminal domain"/>
    <property type="match status" value="1"/>
</dbReference>
<dbReference type="InterPro" id="IPR024725">
    <property type="entry name" value="UBR5_UBA"/>
</dbReference>
<dbReference type="GO" id="GO:0005737">
    <property type="term" value="C:cytoplasm"/>
    <property type="evidence" value="ECO:0007669"/>
    <property type="project" value="TreeGrafter"/>
</dbReference>
<proteinExistence type="predicted"/>
<dbReference type="GO" id="GO:0034450">
    <property type="term" value="F:ubiquitin-ubiquitin ligase activity"/>
    <property type="evidence" value="ECO:0007669"/>
    <property type="project" value="TreeGrafter"/>
</dbReference>
<accession>A0AAD9K8I0</accession>
<reference evidence="3" key="1">
    <citation type="journal article" date="2023" name="Mol. Biol. Evol.">
        <title>Third-Generation Sequencing Reveals the Adaptive Role of the Epigenome in Three Deep-Sea Polychaetes.</title>
        <authorList>
            <person name="Perez M."/>
            <person name="Aroh O."/>
            <person name="Sun Y."/>
            <person name="Lan Y."/>
            <person name="Juniper S.K."/>
            <person name="Young C.R."/>
            <person name="Angers B."/>
            <person name="Qian P.Y."/>
        </authorList>
    </citation>
    <scope>NUCLEOTIDE SEQUENCE</scope>
    <source>
        <strain evidence="3">P08H-3</strain>
    </source>
</reference>
<comment type="caution">
    <text evidence="3">The sequence shown here is derived from an EMBL/GenBank/DDBJ whole genome shotgun (WGS) entry which is preliminary data.</text>
</comment>
<dbReference type="PANTHER" id="PTHR46276">
    <property type="entry name" value="E3 UBIQUITIN-PROTEIN LIGASE UBR5"/>
    <property type="match status" value="1"/>
</dbReference>
<dbReference type="GO" id="GO:0000209">
    <property type="term" value="P:protein polyubiquitination"/>
    <property type="evidence" value="ECO:0007669"/>
    <property type="project" value="TreeGrafter"/>
</dbReference>
<name>A0AAD9K8I0_9ANNE</name>
<dbReference type="EMBL" id="JAODUP010000032">
    <property type="protein sequence ID" value="KAK2167028.1"/>
    <property type="molecule type" value="Genomic_DNA"/>
</dbReference>
<feature type="compositionally biased region" description="Low complexity" evidence="1">
    <location>
        <begin position="134"/>
        <end position="161"/>
    </location>
</feature>
<dbReference type="Proteomes" id="UP001208570">
    <property type="component" value="Unassembled WGS sequence"/>
</dbReference>
<feature type="region of interest" description="Disordered" evidence="1">
    <location>
        <begin position="493"/>
        <end position="512"/>
    </location>
</feature>
<dbReference type="SUPFAM" id="SSF50985">
    <property type="entry name" value="RCC1/BLIP-II"/>
    <property type="match status" value="1"/>
</dbReference>
<dbReference type="GO" id="GO:0043130">
    <property type="term" value="F:ubiquitin binding"/>
    <property type="evidence" value="ECO:0007669"/>
    <property type="project" value="InterPro"/>
</dbReference>
<protein>
    <recommendedName>
        <fullName evidence="2">E3 ubiquitin-protein ligase UBR5 ubiquitin-associated domain-containing protein</fullName>
    </recommendedName>
</protein>